<comment type="similarity">
    <text evidence="1">Belongs to the acetyltransferase family. RimI subfamily.</text>
</comment>
<name>A0ABD5VD02_9EURY</name>
<evidence type="ECO:0000256" key="2">
    <source>
        <dbReference type="ARBA" id="ARBA00022490"/>
    </source>
</evidence>
<evidence type="ECO:0000256" key="1">
    <source>
        <dbReference type="ARBA" id="ARBA00005395"/>
    </source>
</evidence>
<dbReference type="GO" id="GO:0008999">
    <property type="term" value="F:protein-N-terminal-alanine acetyltransferase activity"/>
    <property type="evidence" value="ECO:0007669"/>
    <property type="project" value="UniProtKB-EC"/>
</dbReference>
<dbReference type="EC" id="2.3.1.266" evidence="6"/>
<dbReference type="Gene3D" id="3.40.630.30">
    <property type="match status" value="1"/>
</dbReference>
<evidence type="ECO:0000256" key="4">
    <source>
        <dbReference type="ARBA" id="ARBA00023315"/>
    </source>
</evidence>
<proteinExistence type="inferred from homology"/>
<dbReference type="PROSITE" id="PS51186">
    <property type="entry name" value="GNAT"/>
    <property type="match status" value="1"/>
</dbReference>
<dbReference type="Proteomes" id="UP001596395">
    <property type="component" value="Unassembled WGS sequence"/>
</dbReference>
<keyword evidence="2" id="KW-0963">Cytoplasm</keyword>
<gene>
    <name evidence="6" type="primary">rimI</name>
    <name evidence="6" type="ORF">ACFQGB_03155</name>
</gene>
<dbReference type="EMBL" id="JBHSXN010000001">
    <property type="protein sequence ID" value="MFC6951851.1"/>
    <property type="molecule type" value="Genomic_DNA"/>
</dbReference>
<dbReference type="GO" id="GO:0005840">
    <property type="term" value="C:ribosome"/>
    <property type="evidence" value="ECO:0007669"/>
    <property type="project" value="UniProtKB-KW"/>
</dbReference>
<evidence type="ECO:0000313" key="7">
    <source>
        <dbReference type="Proteomes" id="UP001596395"/>
    </source>
</evidence>
<organism evidence="6 7">
    <name type="scientific">Halorubellus litoreus</name>
    <dbReference type="NCBI Taxonomy" id="755308"/>
    <lineage>
        <taxon>Archaea</taxon>
        <taxon>Methanobacteriati</taxon>
        <taxon>Methanobacteriota</taxon>
        <taxon>Stenosarchaea group</taxon>
        <taxon>Halobacteria</taxon>
        <taxon>Halobacteriales</taxon>
        <taxon>Halorubellaceae</taxon>
        <taxon>Halorubellus</taxon>
    </lineage>
</organism>
<dbReference type="InterPro" id="IPR016181">
    <property type="entry name" value="Acyl_CoA_acyltransferase"/>
</dbReference>
<dbReference type="NCBIfam" id="TIGR01575">
    <property type="entry name" value="rimI"/>
    <property type="match status" value="1"/>
</dbReference>
<evidence type="ECO:0000259" key="5">
    <source>
        <dbReference type="PROSITE" id="PS51186"/>
    </source>
</evidence>
<protein>
    <submittedName>
        <fullName evidence="6">Ribosomal protein S18-alanine N-acetyltransferase</fullName>
        <ecNumber evidence="6">2.3.1.266</ecNumber>
    </submittedName>
</protein>
<dbReference type="InterPro" id="IPR006464">
    <property type="entry name" value="AcTrfase_RimI/Ard1"/>
</dbReference>
<evidence type="ECO:0000256" key="3">
    <source>
        <dbReference type="ARBA" id="ARBA00022679"/>
    </source>
</evidence>
<sequence>MTTTAPLPDDGRSRIRPAERADLLAIYRIEKASFPQPWPYEVFDRFLDEPGFLVAEEGDAVVGYVVADVVPNHGRAFGHVKDLAVHPERRGHGYGRRLLAHALTRLAEGDATSVKLEVREGNDAAIHLYEDFGFQTLRRVGGYYEDGTDAFVMVRGLDDWGRRDRDYGATDDAD</sequence>
<keyword evidence="4 6" id="KW-0012">Acyltransferase</keyword>
<dbReference type="InterPro" id="IPR000182">
    <property type="entry name" value="GNAT_dom"/>
</dbReference>
<keyword evidence="6" id="KW-0689">Ribosomal protein</keyword>
<dbReference type="Pfam" id="PF00583">
    <property type="entry name" value="Acetyltransf_1"/>
    <property type="match status" value="1"/>
</dbReference>
<comment type="caution">
    <text evidence="6">The sequence shown here is derived from an EMBL/GenBank/DDBJ whole genome shotgun (WGS) entry which is preliminary data.</text>
</comment>
<evidence type="ECO:0000313" key="6">
    <source>
        <dbReference type="EMBL" id="MFC6951851.1"/>
    </source>
</evidence>
<keyword evidence="6" id="KW-0687">Ribonucleoprotein</keyword>
<dbReference type="PANTHER" id="PTHR43420">
    <property type="entry name" value="ACETYLTRANSFERASE"/>
    <property type="match status" value="1"/>
</dbReference>
<keyword evidence="7" id="KW-1185">Reference proteome</keyword>
<dbReference type="SUPFAM" id="SSF55729">
    <property type="entry name" value="Acyl-CoA N-acyltransferases (Nat)"/>
    <property type="match status" value="1"/>
</dbReference>
<dbReference type="CDD" id="cd04301">
    <property type="entry name" value="NAT_SF"/>
    <property type="match status" value="1"/>
</dbReference>
<keyword evidence="3 6" id="KW-0808">Transferase</keyword>
<reference evidence="6 7" key="1">
    <citation type="journal article" date="2019" name="Int. J. Syst. Evol. Microbiol.">
        <title>The Global Catalogue of Microorganisms (GCM) 10K type strain sequencing project: providing services to taxonomists for standard genome sequencing and annotation.</title>
        <authorList>
            <consortium name="The Broad Institute Genomics Platform"/>
            <consortium name="The Broad Institute Genome Sequencing Center for Infectious Disease"/>
            <person name="Wu L."/>
            <person name="Ma J."/>
        </authorList>
    </citation>
    <scope>NUCLEOTIDE SEQUENCE [LARGE SCALE GENOMIC DNA]</scope>
    <source>
        <strain evidence="6 7">GX26</strain>
    </source>
</reference>
<accession>A0ABD5VD02</accession>
<dbReference type="RefSeq" id="WP_336348859.1">
    <property type="nucleotide sequence ID" value="NZ_JAZAQL010000001.1"/>
</dbReference>
<dbReference type="AlphaFoldDB" id="A0ABD5VD02"/>
<dbReference type="InterPro" id="IPR050680">
    <property type="entry name" value="YpeA/RimI_acetyltransf"/>
</dbReference>
<dbReference type="PANTHER" id="PTHR43420:SF12">
    <property type="entry name" value="N-ACETYLTRANSFERASE DOMAIN-CONTAINING PROTEIN"/>
    <property type="match status" value="1"/>
</dbReference>
<feature type="domain" description="N-acetyltransferase" evidence="5">
    <location>
        <begin position="13"/>
        <end position="158"/>
    </location>
</feature>